<dbReference type="PROSITE" id="PS50113">
    <property type="entry name" value="PAC"/>
    <property type="match status" value="2"/>
</dbReference>
<dbReference type="CDD" id="cd00130">
    <property type="entry name" value="PAS"/>
    <property type="match status" value="2"/>
</dbReference>
<dbReference type="Proteomes" id="UP001143545">
    <property type="component" value="Unassembled WGS sequence"/>
</dbReference>
<dbReference type="Pfam" id="PF13426">
    <property type="entry name" value="PAS_9"/>
    <property type="match status" value="1"/>
</dbReference>
<keyword evidence="4" id="KW-0808">Transferase</keyword>
<dbReference type="Gene3D" id="3.30.450.20">
    <property type="entry name" value="PAS domain"/>
    <property type="match status" value="3"/>
</dbReference>
<comment type="caution">
    <text evidence="10">The sequence shown here is derived from an EMBL/GenBank/DDBJ whole genome shotgun (WGS) entry which is preliminary data.</text>
</comment>
<keyword evidence="5" id="KW-0418">Kinase</keyword>
<name>A0A9W6EWR7_9FLAO</name>
<sequence length="663" mass="75661">MENKAAILKRALQREKEARRQSERILEKKSAELYDLTLQLQESNNKLQKLFIATRSELTGVFANLVDAYLMMDLSGNVLKMNEAAIALLGYNNISDDNLNILDIVVEEDKEDMDASFKLLLKDGELKDLKIKILTKYNTVKILHINCSLMYNEAKKAVAIQGIFRDITKQREDEQKLLSSENRLFLLIEHLDSGVLLQDELNNTVLANKRLYDLFNLPERDVDNPLDSQDIIDIIEDKDLFEDNEAIKERYKELISNRVEVLGDELVLRNGKVLERNYSPVFEDNVFKGHLWSFNDITFKKKYRKSLEAERQKYSNIIANMNLGLIEVSVDNKILMANQTLCKMTGYEESDLLGRYGADLVYKEGVDAIEKVRANRKNGISSSYEVVAYTKKGAKRYWLVSGAPNYSIEGKLLGSIGVVLDITDLKNLELQKEALVRKLEKSNAELQEYAHIVSHDLKSPLRSIYALVSWLKEDNEGKLDDMSMQNFALIESTLEKMEQLITDILNYSSAGANTIELEQVNTSAVIKEILQLVYIPANIKVNLDTEMPVIQAEKTKIQQLFQNLISNAIKFIDKPEGVINIGIIPDKNVYKFYVKDNGIGIEQKYHEKIFEIFHSLNKSKDSTGIGLSIVKKIVTLYGGDVWVESENGNGTTFYFTINKKIRT</sequence>
<dbReference type="PANTHER" id="PTHR43304">
    <property type="entry name" value="PHYTOCHROME-LIKE PROTEIN CPH1"/>
    <property type="match status" value="1"/>
</dbReference>
<evidence type="ECO:0000259" key="8">
    <source>
        <dbReference type="PROSITE" id="PS50112"/>
    </source>
</evidence>
<dbReference type="SMART" id="SM00086">
    <property type="entry name" value="PAC"/>
    <property type="match status" value="2"/>
</dbReference>
<dbReference type="InterPro" id="IPR036890">
    <property type="entry name" value="HATPase_C_sf"/>
</dbReference>
<dbReference type="InterPro" id="IPR036097">
    <property type="entry name" value="HisK_dim/P_sf"/>
</dbReference>
<dbReference type="InterPro" id="IPR013767">
    <property type="entry name" value="PAS_fold"/>
</dbReference>
<feature type="domain" description="Histidine kinase" evidence="7">
    <location>
        <begin position="452"/>
        <end position="661"/>
    </location>
</feature>
<dbReference type="RefSeq" id="WP_281755387.1">
    <property type="nucleotide sequence ID" value="NZ_BRVP01000017.1"/>
</dbReference>
<dbReference type="SMART" id="SM00388">
    <property type="entry name" value="HisKA"/>
    <property type="match status" value="1"/>
</dbReference>
<protein>
    <recommendedName>
        <fullName evidence="2">histidine kinase</fullName>
        <ecNumber evidence="2">2.7.13.3</ecNumber>
    </recommendedName>
</protein>
<evidence type="ECO:0000256" key="3">
    <source>
        <dbReference type="ARBA" id="ARBA00022553"/>
    </source>
</evidence>
<dbReference type="Gene3D" id="3.30.565.10">
    <property type="entry name" value="Histidine kinase-like ATPase, C-terminal domain"/>
    <property type="match status" value="1"/>
</dbReference>
<evidence type="ECO:0000259" key="7">
    <source>
        <dbReference type="PROSITE" id="PS50109"/>
    </source>
</evidence>
<evidence type="ECO:0000256" key="1">
    <source>
        <dbReference type="ARBA" id="ARBA00000085"/>
    </source>
</evidence>
<dbReference type="FunFam" id="3.30.565.10:FF:000006">
    <property type="entry name" value="Sensor histidine kinase WalK"/>
    <property type="match status" value="1"/>
</dbReference>
<dbReference type="CDD" id="cd00082">
    <property type="entry name" value="HisKA"/>
    <property type="match status" value="1"/>
</dbReference>
<dbReference type="Pfam" id="PF02518">
    <property type="entry name" value="HATPase_c"/>
    <property type="match status" value="1"/>
</dbReference>
<dbReference type="InterPro" id="IPR052162">
    <property type="entry name" value="Sensor_kinase/Photoreceptor"/>
</dbReference>
<dbReference type="EC" id="2.7.13.3" evidence="2"/>
<gene>
    <name evidence="10" type="ORF">NBRC110019_24790</name>
</gene>
<dbReference type="PROSITE" id="PS50112">
    <property type="entry name" value="PAS"/>
    <property type="match status" value="2"/>
</dbReference>
<evidence type="ECO:0000313" key="10">
    <source>
        <dbReference type="EMBL" id="GLB53438.1"/>
    </source>
</evidence>
<dbReference type="PRINTS" id="PR00344">
    <property type="entry name" value="BCTRLSENSOR"/>
</dbReference>
<feature type="coiled-coil region" evidence="6">
    <location>
        <begin position="1"/>
        <end position="46"/>
    </location>
</feature>
<dbReference type="SMART" id="SM00091">
    <property type="entry name" value="PAS"/>
    <property type="match status" value="3"/>
</dbReference>
<dbReference type="InterPro" id="IPR001610">
    <property type="entry name" value="PAC"/>
</dbReference>
<dbReference type="InterPro" id="IPR000014">
    <property type="entry name" value="PAS"/>
</dbReference>
<dbReference type="PROSITE" id="PS50109">
    <property type="entry name" value="HIS_KIN"/>
    <property type="match status" value="1"/>
</dbReference>
<reference evidence="10" key="1">
    <citation type="submission" date="2022-07" db="EMBL/GenBank/DDBJ databases">
        <title>Taxonomy of Novel Oxalotrophic and Methylotrophic Bacteria.</title>
        <authorList>
            <person name="Sahin N."/>
            <person name="Tani A."/>
        </authorList>
    </citation>
    <scope>NUCLEOTIDE SEQUENCE</scope>
    <source>
        <strain evidence="10">AM327</strain>
    </source>
</reference>
<dbReference type="EMBL" id="BRVP01000017">
    <property type="protein sequence ID" value="GLB53438.1"/>
    <property type="molecule type" value="Genomic_DNA"/>
</dbReference>
<dbReference type="PANTHER" id="PTHR43304:SF1">
    <property type="entry name" value="PAC DOMAIN-CONTAINING PROTEIN"/>
    <property type="match status" value="1"/>
</dbReference>
<proteinExistence type="predicted"/>
<evidence type="ECO:0000313" key="11">
    <source>
        <dbReference type="Proteomes" id="UP001143545"/>
    </source>
</evidence>
<evidence type="ECO:0000256" key="4">
    <source>
        <dbReference type="ARBA" id="ARBA00022679"/>
    </source>
</evidence>
<feature type="domain" description="PAC" evidence="9">
    <location>
        <begin position="382"/>
        <end position="434"/>
    </location>
</feature>
<dbReference type="GO" id="GO:0000155">
    <property type="term" value="F:phosphorelay sensor kinase activity"/>
    <property type="evidence" value="ECO:0007669"/>
    <property type="project" value="InterPro"/>
</dbReference>
<dbReference type="Gene3D" id="1.10.287.130">
    <property type="match status" value="1"/>
</dbReference>
<evidence type="ECO:0000259" key="9">
    <source>
        <dbReference type="PROSITE" id="PS50113"/>
    </source>
</evidence>
<dbReference type="NCBIfam" id="TIGR00229">
    <property type="entry name" value="sensory_box"/>
    <property type="match status" value="2"/>
</dbReference>
<dbReference type="InterPro" id="IPR003594">
    <property type="entry name" value="HATPase_dom"/>
</dbReference>
<evidence type="ECO:0000256" key="5">
    <source>
        <dbReference type="ARBA" id="ARBA00022777"/>
    </source>
</evidence>
<feature type="coiled-coil region" evidence="6">
    <location>
        <begin position="425"/>
        <end position="452"/>
    </location>
</feature>
<dbReference type="SUPFAM" id="SSF55874">
    <property type="entry name" value="ATPase domain of HSP90 chaperone/DNA topoisomerase II/histidine kinase"/>
    <property type="match status" value="1"/>
</dbReference>
<dbReference type="InterPro" id="IPR005467">
    <property type="entry name" value="His_kinase_dom"/>
</dbReference>
<keyword evidence="11" id="KW-1185">Reference proteome</keyword>
<dbReference type="Pfam" id="PF00989">
    <property type="entry name" value="PAS"/>
    <property type="match status" value="1"/>
</dbReference>
<evidence type="ECO:0000256" key="2">
    <source>
        <dbReference type="ARBA" id="ARBA00012438"/>
    </source>
</evidence>
<accession>A0A9W6EWR7</accession>
<evidence type="ECO:0000256" key="6">
    <source>
        <dbReference type="SAM" id="Coils"/>
    </source>
</evidence>
<keyword evidence="3" id="KW-0597">Phosphoprotein</keyword>
<feature type="domain" description="PAC" evidence="9">
    <location>
        <begin position="127"/>
        <end position="179"/>
    </location>
</feature>
<dbReference type="InterPro" id="IPR003661">
    <property type="entry name" value="HisK_dim/P_dom"/>
</dbReference>
<feature type="domain" description="PAS" evidence="8">
    <location>
        <begin position="54"/>
        <end position="124"/>
    </location>
</feature>
<dbReference type="Pfam" id="PF12860">
    <property type="entry name" value="PAS_7"/>
    <property type="match status" value="1"/>
</dbReference>
<dbReference type="SUPFAM" id="SSF47384">
    <property type="entry name" value="Homodimeric domain of signal transducing histidine kinase"/>
    <property type="match status" value="1"/>
</dbReference>
<organism evidence="10 11">
    <name type="scientific">Neptunitalea chrysea</name>
    <dbReference type="NCBI Taxonomy" id="1647581"/>
    <lineage>
        <taxon>Bacteria</taxon>
        <taxon>Pseudomonadati</taxon>
        <taxon>Bacteroidota</taxon>
        <taxon>Flavobacteriia</taxon>
        <taxon>Flavobacteriales</taxon>
        <taxon>Flavobacteriaceae</taxon>
        <taxon>Neptunitalea</taxon>
    </lineage>
</organism>
<dbReference type="SUPFAM" id="SSF55785">
    <property type="entry name" value="PYP-like sensor domain (PAS domain)"/>
    <property type="match status" value="3"/>
</dbReference>
<dbReference type="AlphaFoldDB" id="A0A9W6EWR7"/>
<keyword evidence="6" id="KW-0175">Coiled coil</keyword>
<dbReference type="SMART" id="SM00387">
    <property type="entry name" value="HATPase_c"/>
    <property type="match status" value="1"/>
</dbReference>
<dbReference type="Pfam" id="PF00512">
    <property type="entry name" value="HisKA"/>
    <property type="match status" value="1"/>
</dbReference>
<feature type="domain" description="PAS" evidence="8">
    <location>
        <begin position="310"/>
        <end position="383"/>
    </location>
</feature>
<dbReference type="InterPro" id="IPR035965">
    <property type="entry name" value="PAS-like_dom_sf"/>
</dbReference>
<dbReference type="InterPro" id="IPR004358">
    <property type="entry name" value="Sig_transdc_His_kin-like_C"/>
</dbReference>
<comment type="catalytic activity">
    <reaction evidence="1">
        <text>ATP + protein L-histidine = ADP + protein N-phospho-L-histidine.</text>
        <dbReference type="EC" id="2.7.13.3"/>
    </reaction>
</comment>
<dbReference type="InterPro" id="IPR000700">
    <property type="entry name" value="PAS-assoc_C"/>
</dbReference>